<name>A0ABZ2TXL1_9ACTN</name>
<gene>
    <name evidence="1" type="ORF">RVF87_13475</name>
</gene>
<evidence type="ECO:0000313" key="1">
    <source>
        <dbReference type="EMBL" id="WYY06083.1"/>
    </source>
</evidence>
<accession>A0ABZ2TXL1</accession>
<keyword evidence="2" id="KW-1185">Reference proteome</keyword>
<organism evidence="1 2">
    <name type="scientific">Gordonia hydrophobica</name>
    <dbReference type="NCBI Taxonomy" id="40516"/>
    <lineage>
        <taxon>Bacteria</taxon>
        <taxon>Bacillati</taxon>
        <taxon>Actinomycetota</taxon>
        <taxon>Actinomycetes</taxon>
        <taxon>Mycobacteriales</taxon>
        <taxon>Gordoniaceae</taxon>
        <taxon>Gordonia</taxon>
    </lineage>
</organism>
<evidence type="ECO:0000313" key="2">
    <source>
        <dbReference type="Proteomes" id="UP001479933"/>
    </source>
</evidence>
<dbReference type="Proteomes" id="UP001479933">
    <property type="component" value="Chromosome"/>
</dbReference>
<sequence length="105" mass="11671">MPAEGSRRYRDGGSRTRSFLIAYGIRIGERLREASSETESRVDAEHNERLLPVLAARDDDVAAYTEELVPHVKANSMNISDREGYGAGRRAADEAHIEIRDAIAD</sequence>
<dbReference type="RefSeq" id="WP_066161726.1">
    <property type="nucleotide sequence ID" value="NZ_CP136137.1"/>
</dbReference>
<dbReference type="EMBL" id="CP136137">
    <property type="protein sequence ID" value="WYY06083.1"/>
    <property type="molecule type" value="Genomic_DNA"/>
</dbReference>
<proteinExistence type="predicted"/>
<protein>
    <submittedName>
        <fullName evidence="1">Uncharacterized protein</fullName>
    </submittedName>
</protein>
<reference evidence="1 2" key="1">
    <citation type="journal article" date="2023" name="Virus Evol.">
        <title>Computational host range prediction-The good, the bad, and the ugly.</title>
        <authorList>
            <person name="Howell A.A."/>
            <person name="Versoza C.J."/>
            <person name="Pfeifer S.P."/>
        </authorList>
    </citation>
    <scope>NUCLEOTIDE SEQUENCE [LARGE SCALE GENOMIC DNA]</scope>
    <source>
        <strain evidence="1 2">1610/1b</strain>
    </source>
</reference>